<dbReference type="EMBL" id="JAAKZY010000226">
    <property type="protein sequence ID" value="NGO13983.1"/>
    <property type="molecule type" value="Genomic_DNA"/>
</dbReference>
<feature type="signal peptide" evidence="4">
    <location>
        <begin position="1"/>
        <end position="31"/>
    </location>
</feature>
<proteinExistence type="inferred from homology"/>
<gene>
    <name evidence="7" type="ORF">G5C60_41935</name>
</gene>
<keyword evidence="8" id="KW-1185">Reference proteome</keyword>
<evidence type="ECO:0000256" key="4">
    <source>
        <dbReference type="SAM" id="SignalP"/>
    </source>
</evidence>
<dbReference type="Pfam" id="PF00561">
    <property type="entry name" value="Abhydrolase_1"/>
    <property type="match status" value="1"/>
</dbReference>
<dbReference type="RefSeq" id="WP_165267916.1">
    <property type="nucleotide sequence ID" value="NZ_JAAKZY010000226.1"/>
</dbReference>
<evidence type="ECO:0000256" key="2">
    <source>
        <dbReference type="ARBA" id="ARBA00022729"/>
    </source>
</evidence>
<feature type="domain" description="Peptidase S33 tripeptidyl aminopeptidase-like C-terminal" evidence="6">
    <location>
        <begin position="410"/>
        <end position="504"/>
    </location>
</feature>
<dbReference type="Proteomes" id="UP000472335">
    <property type="component" value="Unassembled WGS sequence"/>
</dbReference>
<feature type="domain" description="AB hydrolase-1" evidence="5">
    <location>
        <begin position="94"/>
        <end position="242"/>
    </location>
</feature>
<accession>A0A6G4VJN3</accession>
<keyword evidence="2 4" id="KW-0732">Signal</keyword>
<feature type="chain" id="PRO_5039036978" evidence="4">
    <location>
        <begin position="32"/>
        <end position="505"/>
    </location>
</feature>
<dbReference type="InterPro" id="IPR013595">
    <property type="entry name" value="Pept_S33_TAP-like_C"/>
</dbReference>
<evidence type="ECO:0000259" key="5">
    <source>
        <dbReference type="Pfam" id="PF00561"/>
    </source>
</evidence>
<dbReference type="PANTHER" id="PTHR43248">
    <property type="entry name" value="2-SUCCINYL-6-HYDROXY-2,4-CYCLOHEXADIENE-1-CARBOXYLATE SYNTHASE"/>
    <property type="match status" value="1"/>
</dbReference>
<protein>
    <submittedName>
        <fullName evidence="7">Alpha/beta fold hydrolase</fullName>
    </submittedName>
</protein>
<name>A0A6G4VJN3_9ACTN</name>
<organism evidence="7 8">
    <name type="scientific">Streptomyces scabichelini</name>
    <dbReference type="NCBI Taxonomy" id="2711217"/>
    <lineage>
        <taxon>Bacteria</taxon>
        <taxon>Bacillati</taxon>
        <taxon>Actinomycetota</taxon>
        <taxon>Actinomycetes</taxon>
        <taxon>Kitasatosporales</taxon>
        <taxon>Streptomycetaceae</taxon>
        <taxon>Streptomyces</taxon>
    </lineage>
</organism>
<dbReference type="SUPFAM" id="SSF53474">
    <property type="entry name" value="alpha/beta-Hydrolases"/>
    <property type="match status" value="1"/>
</dbReference>
<dbReference type="Pfam" id="PF08386">
    <property type="entry name" value="Abhydrolase_4"/>
    <property type="match status" value="1"/>
</dbReference>
<evidence type="ECO:0000256" key="3">
    <source>
        <dbReference type="ARBA" id="ARBA00022801"/>
    </source>
</evidence>
<comment type="caution">
    <text evidence="7">The sequence shown here is derived from an EMBL/GenBank/DDBJ whole genome shotgun (WGS) entry which is preliminary data.</text>
</comment>
<evidence type="ECO:0000259" key="6">
    <source>
        <dbReference type="Pfam" id="PF08386"/>
    </source>
</evidence>
<keyword evidence="3 7" id="KW-0378">Hydrolase</keyword>
<evidence type="ECO:0000256" key="1">
    <source>
        <dbReference type="ARBA" id="ARBA00010088"/>
    </source>
</evidence>
<comment type="similarity">
    <text evidence="1">Belongs to the peptidase S33 family.</text>
</comment>
<dbReference type="InterPro" id="IPR029058">
    <property type="entry name" value="AB_hydrolase_fold"/>
</dbReference>
<dbReference type="PANTHER" id="PTHR43248:SF29">
    <property type="entry name" value="TRIPEPTIDYL AMINOPEPTIDASE"/>
    <property type="match status" value="1"/>
</dbReference>
<evidence type="ECO:0000313" key="7">
    <source>
        <dbReference type="EMBL" id="NGO13983.1"/>
    </source>
</evidence>
<dbReference type="InterPro" id="IPR000073">
    <property type="entry name" value="AB_hydrolase_1"/>
</dbReference>
<dbReference type="Gene3D" id="3.40.50.1820">
    <property type="entry name" value="alpha/beta hydrolase"/>
    <property type="match status" value="1"/>
</dbReference>
<dbReference type="GO" id="GO:0016787">
    <property type="term" value="F:hydrolase activity"/>
    <property type="evidence" value="ECO:0007669"/>
    <property type="project" value="UniProtKB-KW"/>
</dbReference>
<evidence type="ECO:0000313" key="8">
    <source>
        <dbReference type="Proteomes" id="UP000472335"/>
    </source>
</evidence>
<reference evidence="7 8" key="1">
    <citation type="submission" date="2020-02" db="EMBL/GenBank/DDBJ databases">
        <title>Whole-genome analyses of novel actinobacteria.</title>
        <authorList>
            <person name="Sahin N."/>
            <person name="Gencbay T."/>
        </authorList>
    </citation>
    <scope>NUCLEOTIDE SEQUENCE [LARGE SCALE GENOMIC DNA]</scope>
    <source>
        <strain evidence="7 8">HC44</strain>
    </source>
</reference>
<dbReference type="InterPro" id="IPR051601">
    <property type="entry name" value="Serine_prot/Carboxylest_S33"/>
</dbReference>
<dbReference type="AlphaFoldDB" id="A0A6G4VJN3"/>
<sequence length="505" mass="54180">MMKTERAKRNVKLIAASATVAAILGPAVPLAAAASTPSSPKPLEWEKCEGSGLDPRQECATVEVPMDYSDPGGKKIGIAVSRIPSEKPAVRRGALLLIAGGPGGGSLDEISGKGQKLPQEVRNAYDLIGFDPRGVGRSAPVSCGLDRGDLVRSKYFPWPAPDGSVTENMVTARRAAAACERNGGELMRHISTADNARDIDRIRAALGERKLSAWGLSYGSYVGVVYAQLFPHRTDRFVLDSNLDGNGDRVHGQVGRALWAGFEAGVEDVFPEFAKWASKPGNQYRLADTAAEVRPLLLRLAARLDREPIPWPGADTAELTGNVLRQAMVDAFYDPDEGFPALAQLILSARKGTVPPAPEPPPEPLIQNALAVIHATTCNDSEWPESSAQYQREVDQSRTTYPLTAGMPRNATACAAWPYPLKQDPVRINDRGPSTILLVQNERDPAAPLSGARSLRAALGERAVMVTVDSTGHDAYLGNGNACGDRTVSRYLATGERPARDTYCR</sequence>